<gene>
    <name evidence="7" type="ORF">TorRG33x02_061390</name>
</gene>
<keyword evidence="3 5" id="KW-1133">Transmembrane helix</keyword>
<sequence length="441" mass="47943">MMMSTTTYLKLLFFTYSLFLIQHYCFMSSIRAKNTILANVVAITGSLLFYSFGFVFSFGARFSSTGADYSTMSSLFLSQWAFAITAGCITNTLLAGRTRFGSHLVCSFFLSGVVYPVVAHWVWSPYGWLSAINYAGCGALHLVGGIAGILGSLIGGPRVMGQPNNSRMALPKMGASARAVMVIVGLLLLLFGWFGYNQLGCFAKIFEAYASTTNQGNWILLGRSATVTMLAISTAGIVTPLGRWLLVGHWDELDAFIGLVGGVAAISSGCSVVEPWAAVVCGFSVAFVLIGLSHFVLRLRFDDPFEAAQLYCWCGALGLIFTGLFAKEEFVIQTYNSSGESVVSRPFGLLVGGGWGLLGAQVVELLVIVGWVSATMGPLFWILHKLRILRISNDEEIASFEDISGHRFQENHAQFGDYTPMQMSNGDSKDHQHSYGLYLLM</sequence>
<dbReference type="InterPro" id="IPR029020">
    <property type="entry name" value="Ammonium/urea_transptr"/>
</dbReference>
<dbReference type="Proteomes" id="UP000237000">
    <property type="component" value="Unassembled WGS sequence"/>
</dbReference>
<feature type="transmembrane region" description="Helical" evidence="5">
    <location>
        <begin position="308"/>
        <end position="326"/>
    </location>
</feature>
<organism evidence="7 8">
    <name type="scientific">Trema orientale</name>
    <name type="common">Charcoal tree</name>
    <name type="synonym">Celtis orientalis</name>
    <dbReference type="NCBI Taxonomy" id="63057"/>
    <lineage>
        <taxon>Eukaryota</taxon>
        <taxon>Viridiplantae</taxon>
        <taxon>Streptophyta</taxon>
        <taxon>Embryophyta</taxon>
        <taxon>Tracheophyta</taxon>
        <taxon>Spermatophyta</taxon>
        <taxon>Magnoliopsida</taxon>
        <taxon>eudicotyledons</taxon>
        <taxon>Gunneridae</taxon>
        <taxon>Pentapetalae</taxon>
        <taxon>rosids</taxon>
        <taxon>fabids</taxon>
        <taxon>Rosales</taxon>
        <taxon>Cannabaceae</taxon>
        <taxon>Trema</taxon>
    </lineage>
</organism>
<feature type="transmembrane region" description="Helical" evidence="5">
    <location>
        <begin position="175"/>
        <end position="196"/>
    </location>
</feature>
<evidence type="ECO:0000259" key="6">
    <source>
        <dbReference type="Pfam" id="PF00909"/>
    </source>
</evidence>
<feature type="transmembrane region" description="Helical" evidence="5">
    <location>
        <begin position="129"/>
        <end position="154"/>
    </location>
</feature>
<dbReference type="OrthoDB" id="534912at2759"/>
<keyword evidence="2 5" id="KW-0812">Transmembrane</keyword>
<dbReference type="SUPFAM" id="SSF111352">
    <property type="entry name" value="Ammonium transporter"/>
    <property type="match status" value="1"/>
</dbReference>
<name>A0A2P5FJU1_TREOI</name>
<evidence type="ECO:0000256" key="4">
    <source>
        <dbReference type="ARBA" id="ARBA00023136"/>
    </source>
</evidence>
<reference evidence="8" key="1">
    <citation type="submission" date="2016-06" db="EMBL/GenBank/DDBJ databases">
        <title>Parallel loss of symbiosis genes in relatives of nitrogen-fixing non-legume Parasponia.</title>
        <authorList>
            <person name="Van Velzen R."/>
            <person name="Holmer R."/>
            <person name="Bu F."/>
            <person name="Rutten L."/>
            <person name="Van Zeijl A."/>
            <person name="Liu W."/>
            <person name="Santuari L."/>
            <person name="Cao Q."/>
            <person name="Sharma T."/>
            <person name="Shen D."/>
            <person name="Roswanjaya Y."/>
            <person name="Wardhani T."/>
            <person name="Kalhor M.S."/>
            <person name="Jansen J."/>
            <person name="Van den Hoogen J."/>
            <person name="Gungor B."/>
            <person name="Hartog M."/>
            <person name="Hontelez J."/>
            <person name="Verver J."/>
            <person name="Yang W.-C."/>
            <person name="Schijlen E."/>
            <person name="Repin R."/>
            <person name="Schilthuizen M."/>
            <person name="Schranz E."/>
            <person name="Heidstra R."/>
            <person name="Miyata K."/>
            <person name="Fedorova E."/>
            <person name="Kohlen W."/>
            <person name="Bisseling T."/>
            <person name="Smit S."/>
            <person name="Geurts R."/>
        </authorList>
    </citation>
    <scope>NUCLEOTIDE SEQUENCE [LARGE SCALE GENOMIC DNA]</scope>
    <source>
        <strain evidence="8">cv. RG33-2</strain>
    </source>
</reference>
<evidence type="ECO:0000256" key="2">
    <source>
        <dbReference type="ARBA" id="ARBA00022692"/>
    </source>
</evidence>
<evidence type="ECO:0000313" key="8">
    <source>
        <dbReference type="Proteomes" id="UP000237000"/>
    </source>
</evidence>
<keyword evidence="8" id="KW-1185">Reference proteome</keyword>
<dbReference type="PANTHER" id="PTHR11730">
    <property type="entry name" value="AMMONIUM TRANSPORTER"/>
    <property type="match status" value="1"/>
</dbReference>
<feature type="domain" description="Ammonium transporter AmtB-like" evidence="6">
    <location>
        <begin position="22"/>
        <end position="399"/>
    </location>
</feature>
<dbReference type="GO" id="GO:0008519">
    <property type="term" value="F:ammonium channel activity"/>
    <property type="evidence" value="ECO:0007669"/>
    <property type="project" value="InterPro"/>
</dbReference>
<dbReference type="AlphaFoldDB" id="A0A2P5FJU1"/>
<keyword evidence="4 5" id="KW-0472">Membrane</keyword>
<feature type="transmembrane region" description="Helical" evidence="5">
    <location>
        <begin position="365"/>
        <end position="383"/>
    </location>
</feature>
<feature type="transmembrane region" description="Helical" evidence="5">
    <location>
        <begin position="103"/>
        <end position="123"/>
    </location>
</feature>
<evidence type="ECO:0000256" key="1">
    <source>
        <dbReference type="ARBA" id="ARBA00004141"/>
    </source>
</evidence>
<dbReference type="GO" id="GO:0005886">
    <property type="term" value="C:plasma membrane"/>
    <property type="evidence" value="ECO:0007669"/>
    <property type="project" value="TreeGrafter"/>
</dbReference>
<dbReference type="Gene3D" id="1.10.3430.10">
    <property type="entry name" value="Ammonium transporter AmtB like domains"/>
    <property type="match status" value="1"/>
</dbReference>
<dbReference type="Pfam" id="PF00909">
    <property type="entry name" value="Ammonium_transp"/>
    <property type="match status" value="1"/>
</dbReference>
<evidence type="ECO:0000256" key="5">
    <source>
        <dbReference type="SAM" id="Phobius"/>
    </source>
</evidence>
<dbReference type="EMBL" id="JXTC01000027">
    <property type="protein sequence ID" value="PON98065.1"/>
    <property type="molecule type" value="Genomic_DNA"/>
</dbReference>
<dbReference type="InParanoid" id="A0A2P5FJU1"/>
<dbReference type="GO" id="GO:0097272">
    <property type="term" value="P:ammonium homeostasis"/>
    <property type="evidence" value="ECO:0007669"/>
    <property type="project" value="TreeGrafter"/>
</dbReference>
<dbReference type="PANTHER" id="PTHR11730:SF95">
    <property type="entry name" value="AMMONIUM TRANSPORTER 1 MEMBER 3"/>
    <property type="match status" value="1"/>
</dbReference>
<protein>
    <submittedName>
        <fullName evidence="7">Ammonium transporter</fullName>
    </submittedName>
</protein>
<proteinExistence type="predicted"/>
<comment type="caution">
    <text evidence="7">The sequence shown here is derived from an EMBL/GenBank/DDBJ whole genome shotgun (WGS) entry which is preliminary data.</text>
</comment>
<feature type="transmembrane region" description="Helical" evidence="5">
    <location>
        <begin position="76"/>
        <end position="96"/>
    </location>
</feature>
<feature type="transmembrane region" description="Helical" evidence="5">
    <location>
        <begin position="276"/>
        <end position="296"/>
    </location>
</feature>
<comment type="subcellular location">
    <subcellularLocation>
        <location evidence="1">Membrane</location>
        <topology evidence="1">Multi-pass membrane protein</topology>
    </subcellularLocation>
</comment>
<dbReference type="InterPro" id="IPR024041">
    <property type="entry name" value="NH4_transpt_AmtB-like_dom"/>
</dbReference>
<feature type="transmembrane region" description="Helical" evidence="5">
    <location>
        <begin position="36"/>
        <end position="56"/>
    </location>
</feature>
<accession>A0A2P5FJU1</accession>
<dbReference type="STRING" id="63057.A0A2P5FJU1"/>
<evidence type="ECO:0000256" key="3">
    <source>
        <dbReference type="ARBA" id="ARBA00022989"/>
    </source>
</evidence>
<evidence type="ECO:0000313" key="7">
    <source>
        <dbReference type="EMBL" id="PON98065.1"/>
    </source>
</evidence>